<accession>A0AAV5G6J3</accession>
<organism evidence="2 3">
    <name type="scientific">Rhodotorula paludigena</name>
    <dbReference type="NCBI Taxonomy" id="86838"/>
    <lineage>
        <taxon>Eukaryota</taxon>
        <taxon>Fungi</taxon>
        <taxon>Dikarya</taxon>
        <taxon>Basidiomycota</taxon>
        <taxon>Pucciniomycotina</taxon>
        <taxon>Microbotryomycetes</taxon>
        <taxon>Sporidiobolales</taxon>
        <taxon>Sporidiobolaceae</taxon>
        <taxon>Rhodotorula</taxon>
    </lineage>
</organism>
<keyword evidence="3" id="KW-1185">Reference proteome</keyword>
<gene>
    <name evidence="2" type="ORF">Rhopal_001136-T1</name>
</gene>
<evidence type="ECO:0000256" key="1">
    <source>
        <dbReference type="SAM" id="MobiDB-lite"/>
    </source>
</evidence>
<proteinExistence type="predicted"/>
<feature type="compositionally biased region" description="Basic and acidic residues" evidence="1">
    <location>
        <begin position="25"/>
        <end position="37"/>
    </location>
</feature>
<feature type="compositionally biased region" description="Basic and acidic residues" evidence="1">
    <location>
        <begin position="187"/>
        <end position="202"/>
    </location>
</feature>
<feature type="compositionally biased region" description="Low complexity" evidence="1">
    <location>
        <begin position="38"/>
        <end position="48"/>
    </location>
</feature>
<protein>
    <submittedName>
        <fullName evidence="2">Uncharacterized protein</fullName>
    </submittedName>
</protein>
<name>A0AAV5G6J3_9BASI</name>
<dbReference type="Proteomes" id="UP001342314">
    <property type="component" value="Unassembled WGS sequence"/>
</dbReference>
<comment type="caution">
    <text evidence="2">The sequence shown here is derived from an EMBL/GenBank/DDBJ whole genome shotgun (WGS) entry which is preliminary data.</text>
</comment>
<dbReference type="AlphaFoldDB" id="A0AAV5G6J3"/>
<dbReference type="EMBL" id="BQKY01000002">
    <property type="protein sequence ID" value="GJN88171.1"/>
    <property type="molecule type" value="Genomic_DNA"/>
</dbReference>
<feature type="region of interest" description="Disordered" evidence="1">
    <location>
        <begin position="1"/>
        <end position="245"/>
    </location>
</feature>
<feature type="compositionally biased region" description="Low complexity" evidence="1">
    <location>
        <begin position="68"/>
        <end position="104"/>
    </location>
</feature>
<evidence type="ECO:0000313" key="3">
    <source>
        <dbReference type="Proteomes" id="UP001342314"/>
    </source>
</evidence>
<sequence>MKATLRTDPSQTSATGRPPPSTTIRRNESFSRTRPPESDYSSSELSPSATEDDRTDSEAAFRVDHHSSSSFAPAPSSTAAGRYPYASESAFAPSPSSASSSRRPLAIDLSEPEHSSDDDRRSAPFRVPTRQVVSGAGYASGRTMVSKPGGASRTMVSSTTSAGRGLPGSRGSPQFVDRQGPSGFSGFDERGGERRRALEHEIGGIGGGSRESNARELGRTTGSSAQRYGKYNAPVGRRMARQLGM</sequence>
<evidence type="ECO:0000313" key="2">
    <source>
        <dbReference type="EMBL" id="GJN88171.1"/>
    </source>
</evidence>
<feature type="compositionally biased region" description="Basic and acidic residues" evidence="1">
    <location>
        <begin position="111"/>
        <end position="122"/>
    </location>
</feature>
<feature type="compositionally biased region" description="Basic and acidic residues" evidence="1">
    <location>
        <begin position="56"/>
        <end position="67"/>
    </location>
</feature>
<reference evidence="2 3" key="1">
    <citation type="submission" date="2021-12" db="EMBL/GenBank/DDBJ databases">
        <title>High titer production of polyol ester of fatty acids by Rhodotorula paludigena BS15 towards product separation-free biomass refinery.</title>
        <authorList>
            <person name="Mano J."/>
            <person name="Ono H."/>
            <person name="Tanaka T."/>
            <person name="Naito K."/>
            <person name="Sushida H."/>
            <person name="Ike M."/>
            <person name="Tokuyasu K."/>
            <person name="Kitaoka M."/>
        </authorList>
    </citation>
    <scope>NUCLEOTIDE SEQUENCE [LARGE SCALE GENOMIC DNA]</scope>
    <source>
        <strain evidence="2 3">BS15</strain>
    </source>
</reference>